<proteinExistence type="inferred from homology"/>
<dbReference type="PANTHER" id="PTHR42760">
    <property type="entry name" value="SHORT-CHAIN DEHYDROGENASES/REDUCTASES FAMILY MEMBER"/>
    <property type="match status" value="1"/>
</dbReference>
<organism evidence="2 3">
    <name type="scientific">Geotalea daltonii (strain DSM 22248 / JCM 15807 / FRC-32)</name>
    <name type="common">Geobacter daltonii</name>
    <dbReference type="NCBI Taxonomy" id="316067"/>
    <lineage>
        <taxon>Bacteria</taxon>
        <taxon>Pseudomonadati</taxon>
        <taxon>Thermodesulfobacteriota</taxon>
        <taxon>Desulfuromonadia</taxon>
        <taxon>Geobacterales</taxon>
        <taxon>Geobacteraceae</taxon>
        <taxon>Geotalea</taxon>
    </lineage>
</organism>
<dbReference type="eggNOG" id="COG1028">
    <property type="taxonomic scope" value="Bacteria"/>
</dbReference>
<dbReference type="PANTHER" id="PTHR42760:SF40">
    <property type="entry name" value="3-OXOACYL-[ACYL-CARRIER-PROTEIN] REDUCTASE, CHLOROPLASTIC"/>
    <property type="match status" value="1"/>
</dbReference>
<comment type="similarity">
    <text evidence="1">Belongs to the short-chain dehydrogenases/reductases (SDR) family.</text>
</comment>
<evidence type="ECO:0000313" key="2">
    <source>
        <dbReference type="EMBL" id="ACM20782.1"/>
    </source>
</evidence>
<dbReference type="HOGENOM" id="CLU_010194_1_2_7"/>
<dbReference type="InterPro" id="IPR002347">
    <property type="entry name" value="SDR_fam"/>
</dbReference>
<gene>
    <name evidence="2" type="primary">bbsC</name>
    <name evidence="2" type="ordered locus">Geob_2429</name>
</gene>
<dbReference type="SUPFAM" id="SSF51735">
    <property type="entry name" value="NAD(P)-binding Rossmann-fold domains"/>
    <property type="match status" value="1"/>
</dbReference>
<dbReference type="GO" id="GO:0016616">
    <property type="term" value="F:oxidoreductase activity, acting on the CH-OH group of donors, NAD or NADP as acceptor"/>
    <property type="evidence" value="ECO:0007669"/>
    <property type="project" value="TreeGrafter"/>
</dbReference>
<dbReference type="Pfam" id="PF13561">
    <property type="entry name" value="adh_short_C2"/>
    <property type="match status" value="1"/>
</dbReference>
<accession>B9M002</accession>
<dbReference type="FunFam" id="3.40.50.720:FF:000084">
    <property type="entry name" value="Short-chain dehydrogenase reductase"/>
    <property type="match status" value="1"/>
</dbReference>
<dbReference type="GO" id="GO:0030497">
    <property type="term" value="P:fatty acid elongation"/>
    <property type="evidence" value="ECO:0007669"/>
    <property type="project" value="TreeGrafter"/>
</dbReference>
<dbReference type="STRING" id="316067.Geob_2429"/>
<keyword evidence="3" id="KW-1185">Reference proteome</keyword>
<dbReference type="KEGG" id="geo:Geob_2429"/>
<protein>
    <submittedName>
        <fullName evidence="2">2-[hydroxy(Phenyl)methyl]-succinyl-CoA dehydrogenase subunit</fullName>
    </submittedName>
</protein>
<dbReference type="CDD" id="cd05233">
    <property type="entry name" value="SDR_c"/>
    <property type="match status" value="1"/>
</dbReference>
<sequence>MKDRIAVIVGATDDVGRAISTRFARNGARTVLIDIDRQPLAETLRMVEDVGGRGEIIALDPTDAQAVKTAVASLANRYEAIDILVNNIDRRDASSVAACTIENWERSLKDNVVPLVSFCLNIIPVMKKRNYGRIINVGSLDYLGFANQSPYSTSKSAIFGLTRSFALELAKDGITVNQILKGDLKTADNPLSAEAEEQSASRLPVQRLGKPEDIAYAAAYFASGLSSYVTGQNLIVCGGKSIYSSMSA</sequence>
<dbReference type="PRINTS" id="PR00081">
    <property type="entry name" value="GDHRDH"/>
</dbReference>
<dbReference type="RefSeq" id="WP_012647511.1">
    <property type="nucleotide sequence ID" value="NC_011979.1"/>
</dbReference>
<evidence type="ECO:0000313" key="3">
    <source>
        <dbReference type="Proteomes" id="UP000007721"/>
    </source>
</evidence>
<dbReference type="AlphaFoldDB" id="B9M002"/>
<dbReference type="InterPro" id="IPR036291">
    <property type="entry name" value="NAD(P)-bd_dom_sf"/>
</dbReference>
<evidence type="ECO:0000256" key="1">
    <source>
        <dbReference type="ARBA" id="ARBA00006484"/>
    </source>
</evidence>
<dbReference type="PRINTS" id="PR00080">
    <property type="entry name" value="SDRFAMILY"/>
</dbReference>
<dbReference type="EMBL" id="CP001390">
    <property type="protein sequence ID" value="ACM20782.1"/>
    <property type="molecule type" value="Genomic_DNA"/>
</dbReference>
<dbReference type="OrthoDB" id="5363038at2"/>
<reference evidence="2 3" key="1">
    <citation type="submission" date="2009-01" db="EMBL/GenBank/DDBJ databases">
        <title>Complete sequence of Geobacter sp. FRC-32.</title>
        <authorList>
            <consortium name="US DOE Joint Genome Institute"/>
            <person name="Lucas S."/>
            <person name="Copeland A."/>
            <person name="Lapidus A."/>
            <person name="Glavina del Rio T."/>
            <person name="Dalin E."/>
            <person name="Tice H."/>
            <person name="Bruce D."/>
            <person name="Goodwin L."/>
            <person name="Pitluck S."/>
            <person name="Saunders E."/>
            <person name="Brettin T."/>
            <person name="Detter J.C."/>
            <person name="Han C."/>
            <person name="Larimer F."/>
            <person name="Land M."/>
            <person name="Hauser L."/>
            <person name="Kyrpides N."/>
            <person name="Ovchinnikova G."/>
            <person name="Kostka J."/>
            <person name="Richardson P."/>
        </authorList>
    </citation>
    <scope>NUCLEOTIDE SEQUENCE [LARGE SCALE GENOMIC DNA]</scope>
    <source>
        <strain evidence="3">DSM 22248 / JCM 15807 / FRC-32</strain>
    </source>
</reference>
<dbReference type="Gene3D" id="3.40.50.720">
    <property type="entry name" value="NAD(P)-binding Rossmann-like Domain"/>
    <property type="match status" value="1"/>
</dbReference>
<name>B9M002_GEODF</name>
<dbReference type="Proteomes" id="UP000007721">
    <property type="component" value="Chromosome"/>
</dbReference>